<evidence type="ECO:0000313" key="2">
    <source>
        <dbReference type="Proteomes" id="UP000886501"/>
    </source>
</evidence>
<protein>
    <submittedName>
        <fullName evidence="1">Uncharacterized protein</fullName>
    </submittedName>
</protein>
<sequence length="57" mass="6456">MAAAHRFHLTIRPFGWLPHAYPPTPSRRVVPLPAQVLPQAPSPPQWQKSLSEDPHSR</sequence>
<reference evidence="1" key="2">
    <citation type="journal article" date="2020" name="Nat. Commun.">
        <title>Large-scale genome sequencing of mycorrhizal fungi provides insights into the early evolution of symbiotic traits.</title>
        <authorList>
            <person name="Miyauchi S."/>
            <person name="Kiss E."/>
            <person name="Kuo A."/>
            <person name="Drula E."/>
            <person name="Kohler A."/>
            <person name="Sanchez-Garcia M."/>
            <person name="Morin E."/>
            <person name="Andreopoulos B."/>
            <person name="Barry K.W."/>
            <person name="Bonito G."/>
            <person name="Buee M."/>
            <person name="Carver A."/>
            <person name="Chen C."/>
            <person name="Cichocki N."/>
            <person name="Clum A."/>
            <person name="Culley D."/>
            <person name="Crous P.W."/>
            <person name="Fauchery L."/>
            <person name="Girlanda M."/>
            <person name="Hayes R.D."/>
            <person name="Keri Z."/>
            <person name="LaButti K."/>
            <person name="Lipzen A."/>
            <person name="Lombard V."/>
            <person name="Magnuson J."/>
            <person name="Maillard F."/>
            <person name="Murat C."/>
            <person name="Nolan M."/>
            <person name="Ohm R.A."/>
            <person name="Pangilinan J."/>
            <person name="Pereira M.F."/>
            <person name="Perotto S."/>
            <person name="Peter M."/>
            <person name="Pfister S."/>
            <person name="Riley R."/>
            <person name="Sitrit Y."/>
            <person name="Stielow J.B."/>
            <person name="Szollosi G."/>
            <person name="Zifcakova L."/>
            <person name="Stursova M."/>
            <person name="Spatafora J.W."/>
            <person name="Tedersoo L."/>
            <person name="Vaario L.M."/>
            <person name="Yamada A."/>
            <person name="Yan M."/>
            <person name="Wang P."/>
            <person name="Xu J."/>
            <person name="Bruns T."/>
            <person name="Baldrian P."/>
            <person name="Vilgalys R."/>
            <person name="Dunand C."/>
            <person name="Henrissat B."/>
            <person name="Grigoriev I.V."/>
            <person name="Hibbett D."/>
            <person name="Nagy L.G."/>
            <person name="Martin F.M."/>
        </authorList>
    </citation>
    <scope>NUCLEOTIDE SEQUENCE</scope>
    <source>
        <strain evidence="1">P2</strain>
    </source>
</reference>
<keyword evidence="2" id="KW-1185">Reference proteome</keyword>
<name>A0ACB6ZDK0_THEGA</name>
<proteinExistence type="predicted"/>
<evidence type="ECO:0000313" key="1">
    <source>
        <dbReference type="EMBL" id="KAF9647659.1"/>
    </source>
</evidence>
<accession>A0ACB6ZDK0</accession>
<organism evidence="1 2">
    <name type="scientific">Thelephora ganbajun</name>
    <name type="common">Ganba fungus</name>
    <dbReference type="NCBI Taxonomy" id="370292"/>
    <lineage>
        <taxon>Eukaryota</taxon>
        <taxon>Fungi</taxon>
        <taxon>Dikarya</taxon>
        <taxon>Basidiomycota</taxon>
        <taxon>Agaricomycotina</taxon>
        <taxon>Agaricomycetes</taxon>
        <taxon>Thelephorales</taxon>
        <taxon>Thelephoraceae</taxon>
        <taxon>Thelephora</taxon>
    </lineage>
</organism>
<gene>
    <name evidence="1" type="ORF">BDM02DRAFT_3116762</name>
</gene>
<comment type="caution">
    <text evidence="1">The sequence shown here is derived from an EMBL/GenBank/DDBJ whole genome shotgun (WGS) entry which is preliminary data.</text>
</comment>
<dbReference type="Proteomes" id="UP000886501">
    <property type="component" value="Unassembled WGS sequence"/>
</dbReference>
<reference evidence="1" key="1">
    <citation type="submission" date="2019-10" db="EMBL/GenBank/DDBJ databases">
        <authorList>
            <consortium name="DOE Joint Genome Institute"/>
            <person name="Kuo A."/>
            <person name="Miyauchi S."/>
            <person name="Kiss E."/>
            <person name="Drula E."/>
            <person name="Kohler A."/>
            <person name="Sanchez-Garcia M."/>
            <person name="Andreopoulos B."/>
            <person name="Barry K.W."/>
            <person name="Bonito G."/>
            <person name="Buee M."/>
            <person name="Carver A."/>
            <person name="Chen C."/>
            <person name="Cichocki N."/>
            <person name="Clum A."/>
            <person name="Culley D."/>
            <person name="Crous P.W."/>
            <person name="Fauchery L."/>
            <person name="Girlanda M."/>
            <person name="Hayes R."/>
            <person name="Keri Z."/>
            <person name="Labutti K."/>
            <person name="Lipzen A."/>
            <person name="Lombard V."/>
            <person name="Magnuson J."/>
            <person name="Maillard F."/>
            <person name="Morin E."/>
            <person name="Murat C."/>
            <person name="Nolan M."/>
            <person name="Ohm R."/>
            <person name="Pangilinan J."/>
            <person name="Pereira M."/>
            <person name="Perotto S."/>
            <person name="Peter M."/>
            <person name="Riley R."/>
            <person name="Sitrit Y."/>
            <person name="Stielow B."/>
            <person name="Szollosi G."/>
            <person name="Zifcakova L."/>
            <person name="Stursova M."/>
            <person name="Spatafora J.W."/>
            <person name="Tedersoo L."/>
            <person name="Vaario L.-M."/>
            <person name="Yamada A."/>
            <person name="Yan M."/>
            <person name="Wang P."/>
            <person name="Xu J."/>
            <person name="Bruns T."/>
            <person name="Baldrian P."/>
            <person name="Vilgalys R."/>
            <person name="Henrissat B."/>
            <person name="Grigoriev I.V."/>
            <person name="Hibbett D."/>
            <person name="Nagy L.G."/>
            <person name="Martin F.M."/>
        </authorList>
    </citation>
    <scope>NUCLEOTIDE SEQUENCE</scope>
    <source>
        <strain evidence="1">P2</strain>
    </source>
</reference>
<dbReference type="EMBL" id="MU118029">
    <property type="protein sequence ID" value="KAF9647659.1"/>
    <property type="molecule type" value="Genomic_DNA"/>
</dbReference>